<dbReference type="InterPro" id="IPR003848">
    <property type="entry name" value="DUF218"/>
</dbReference>
<dbReference type="AlphaFoldDB" id="Q7MR00"/>
<dbReference type="KEGG" id="wsu:WS1867"/>
<dbReference type="PANTHER" id="PTHR30336:SF4">
    <property type="entry name" value="ENVELOPE BIOGENESIS FACTOR ELYC"/>
    <property type="match status" value="1"/>
</dbReference>
<name>Q7MR00_WOLSU</name>
<dbReference type="eggNOG" id="COG1434">
    <property type="taxonomic scope" value="Bacteria"/>
</dbReference>
<evidence type="ECO:0000313" key="2">
    <source>
        <dbReference type="EMBL" id="CAE10877.1"/>
    </source>
</evidence>
<keyword evidence="3" id="KW-1185">Reference proteome</keyword>
<dbReference type="EMBL" id="BX571662">
    <property type="protein sequence ID" value="CAE10877.1"/>
    <property type="molecule type" value="Genomic_DNA"/>
</dbReference>
<dbReference type="PANTHER" id="PTHR30336">
    <property type="entry name" value="INNER MEMBRANE PROTEIN, PROBABLE PERMEASE"/>
    <property type="match status" value="1"/>
</dbReference>
<evidence type="ECO:0000259" key="1">
    <source>
        <dbReference type="Pfam" id="PF02698"/>
    </source>
</evidence>
<dbReference type="GO" id="GO:0005886">
    <property type="term" value="C:plasma membrane"/>
    <property type="evidence" value="ECO:0007669"/>
    <property type="project" value="TreeGrafter"/>
</dbReference>
<gene>
    <name evidence="2" type="ordered locus">WS1867</name>
</gene>
<dbReference type="RefSeq" id="WP_011139660.1">
    <property type="nucleotide sequence ID" value="NC_005090.1"/>
</dbReference>
<dbReference type="Gene3D" id="3.40.50.620">
    <property type="entry name" value="HUPs"/>
    <property type="match status" value="1"/>
</dbReference>
<sequence length="214" mass="24371">MKRFLALILALILLGGWFWRHELLERYALLFCIDTAQRGADAILVLGGNKSSRLPHAISLLKAGYAPLLLVTEVKRYSNQTFDGLLRHESDEVVHILSSLHLPHHLIPSLKGGATSTYDEAYDFFAYAKDSNIRSIIIVTDAFHTRRALGAFLKVQRRLQEEKIQIQISPAPNTHFNEKDWYLTEAGLQAYILEGIKTFLYLITSQNLPLIKER</sequence>
<protein>
    <recommendedName>
        <fullName evidence="1">DUF218 domain-containing protein</fullName>
    </recommendedName>
</protein>
<dbReference type="GO" id="GO:0000270">
    <property type="term" value="P:peptidoglycan metabolic process"/>
    <property type="evidence" value="ECO:0007669"/>
    <property type="project" value="TreeGrafter"/>
</dbReference>
<dbReference type="CDD" id="cd06259">
    <property type="entry name" value="YdcF-like"/>
    <property type="match status" value="1"/>
</dbReference>
<dbReference type="InterPro" id="IPR051599">
    <property type="entry name" value="Cell_Envelope_Assoc"/>
</dbReference>
<dbReference type="GO" id="GO:0043164">
    <property type="term" value="P:Gram-negative-bacterium-type cell wall biogenesis"/>
    <property type="evidence" value="ECO:0007669"/>
    <property type="project" value="TreeGrafter"/>
</dbReference>
<dbReference type="InterPro" id="IPR014729">
    <property type="entry name" value="Rossmann-like_a/b/a_fold"/>
</dbReference>
<dbReference type="Pfam" id="PF02698">
    <property type="entry name" value="DUF218"/>
    <property type="match status" value="1"/>
</dbReference>
<evidence type="ECO:0000313" key="3">
    <source>
        <dbReference type="Proteomes" id="UP000000422"/>
    </source>
</evidence>
<feature type="domain" description="DUF218" evidence="1">
    <location>
        <begin position="41"/>
        <end position="173"/>
    </location>
</feature>
<dbReference type="HOGENOM" id="CLU_1288471_0_0_7"/>
<dbReference type="Proteomes" id="UP000000422">
    <property type="component" value="Chromosome"/>
</dbReference>
<reference evidence="2 3" key="1">
    <citation type="journal article" date="2003" name="Proc. Natl. Acad. Sci. U.S.A.">
        <title>Complete genome sequence and analysis of Wolinella succinogenes.</title>
        <authorList>
            <person name="Baar C."/>
            <person name="Eppinger M."/>
            <person name="Raddatz G."/>
            <person name="Simon JM."/>
            <person name="Lanz C."/>
            <person name="Klimmek O."/>
            <person name="Nandakumar R."/>
            <person name="Gross R."/>
            <person name="Rosinus A."/>
            <person name="Keller H."/>
            <person name="Jagtap P."/>
            <person name="Linke B."/>
            <person name="Meyer F."/>
            <person name="Lederer H."/>
            <person name="Schuster S.C."/>
        </authorList>
    </citation>
    <scope>NUCLEOTIDE SEQUENCE [LARGE SCALE GENOMIC DNA]</scope>
    <source>
        <strain evidence="3">ATCC 29543 / DSM 1740 / CCUG 13145 / JCM 31913 / LMG 7466 / NCTC 11488 / FDC 602W</strain>
    </source>
</reference>
<accession>Q7MR00</accession>
<dbReference type="STRING" id="273121.WS1867"/>
<proteinExistence type="predicted"/>
<organism evidence="3">
    <name type="scientific">Wolinella succinogenes (strain ATCC 29543 / DSM 1740 / CCUG 13145 / JCM 31913 / LMG 7466 / NCTC 11488 / FDC 602W)</name>
    <name type="common">Vibrio succinogenes</name>
    <dbReference type="NCBI Taxonomy" id="273121"/>
    <lineage>
        <taxon>Bacteria</taxon>
        <taxon>Pseudomonadati</taxon>
        <taxon>Campylobacterota</taxon>
        <taxon>Epsilonproteobacteria</taxon>
        <taxon>Campylobacterales</taxon>
        <taxon>Helicobacteraceae</taxon>
        <taxon>Wolinella</taxon>
    </lineage>
</organism>